<dbReference type="NCBIfam" id="TIGR02276">
    <property type="entry name" value="beta_rpt_yvtn"/>
    <property type="match status" value="1"/>
</dbReference>
<keyword evidence="1" id="KW-0378">Hydrolase</keyword>
<sequence length="912" mass="100599">MKIQFSTIACGLSFLVSAFFLEGCHRFSPTTSITSTSTGYKTSSDDSTLYNPNSPFIMPYNRIIDAAGKSVSFGDASVENHSLDAVLLPDKKTLAVEDRYGVAFFDIKTQQLISRWDYRKGSDIKGSMSSFSGIKAIVHHDSTYIFWGAGGQGKPNSYVMQAVWDGKNARLIQRIPFEAIAPATIALPNEVAVKEEAGELYLYTVLNGNNQFVKVRVKDRQVIWTAPTGVAPFGLTLLGEKAYITNWAGPVPDATNGFETAGVPWGSAYIDPKTGALAKGTVSIIDIKQGKPEKELAVGLHPNAIISSPDQRFLYVANGNSDYVSVIDAQAQQVTDSIFVGLFNRGNGYIGSTPNALAIAPDGTTLYVANGMDNALCVVNLGSKASTNGKGNPEIKGYIPTQAYPSGIVLNNNELYVTNLEAVGPRIANPVEQGSQGKNPTKKELKAYNSHKQLASISFIPVPDETQLAAFTEKVKQQSLQFRLALTEQTPRPNIAPRPVPERIGEPSVFKHVLYIIKENRTYDQVLGDQPQGNGMPDLCIFGDSITPNQHQLTRDYLLLDNYHVSGKSSAEGHHWASAAMVTDYTEKSVRAWFRSYPHVLYDALVYDKKGLIWNNALDHGKTVRMYGEACTCHFDQKQYDWRSLYQMRKESKPFSYSNTTTISRVRPILAMDFPGCDNETISDQMRADAFIKELNELNANPNADLPNLMVMSLPNDHTAGTNPAFPVPRAMVADNDLAVGRIVDAITHSRFAASTVIFITEDDSQAGWDHISAYRTTGYIVSPYSRLQKTVHTNYNQTSMVRTMEQILGLPPMNAIDATALPMFDCFSDKPDLSFKYKVVPNRVNLAEMNPSPTGLKGTSLRFANLSMRHGFHFIDRGHDDLLNRILWFTAKGKKRYPAELAGAEEDDDDD</sequence>
<dbReference type="AlphaFoldDB" id="A0A7G5GQM6"/>
<dbReference type="EMBL" id="CP059732">
    <property type="protein sequence ID" value="QMW01168.1"/>
    <property type="molecule type" value="Genomic_DNA"/>
</dbReference>
<name>A0A7G5GQM6_9BACT</name>
<dbReference type="InterPro" id="IPR017850">
    <property type="entry name" value="Alkaline_phosphatase_core_sf"/>
</dbReference>
<feature type="signal peptide" evidence="2">
    <location>
        <begin position="1"/>
        <end position="18"/>
    </location>
</feature>
<evidence type="ECO:0000256" key="2">
    <source>
        <dbReference type="SAM" id="SignalP"/>
    </source>
</evidence>
<organism evidence="3 4">
    <name type="scientific">Spirosoma foliorum</name>
    <dbReference type="NCBI Taxonomy" id="2710596"/>
    <lineage>
        <taxon>Bacteria</taxon>
        <taxon>Pseudomonadati</taxon>
        <taxon>Bacteroidota</taxon>
        <taxon>Cytophagia</taxon>
        <taxon>Cytophagales</taxon>
        <taxon>Cytophagaceae</taxon>
        <taxon>Spirosoma</taxon>
    </lineage>
</organism>
<proteinExistence type="predicted"/>
<dbReference type="InterPro" id="IPR015943">
    <property type="entry name" value="WD40/YVTN_repeat-like_dom_sf"/>
</dbReference>
<dbReference type="GO" id="GO:0016788">
    <property type="term" value="F:hydrolase activity, acting on ester bonds"/>
    <property type="evidence" value="ECO:0007669"/>
    <property type="project" value="InterPro"/>
</dbReference>
<dbReference type="Proteomes" id="UP000515369">
    <property type="component" value="Chromosome"/>
</dbReference>
<dbReference type="Gene3D" id="2.130.10.10">
    <property type="entry name" value="YVTN repeat-like/Quinoprotein amine dehydrogenase"/>
    <property type="match status" value="1"/>
</dbReference>
<protein>
    <submittedName>
        <fullName evidence="3">Phosphoesterase</fullName>
    </submittedName>
</protein>
<dbReference type="InterPro" id="IPR011048">
    <property type="entry name" value="Haem_d1_sf"/>
</dbReference>
<dbReference type="InterPro" id="IPR011042">
    <property type="entry name" value="6-blade_b-propeller_TolB-like"/>
</dbReference>
<dbReference type="Gene3D" id="2.120.10.30">
    <property type="entry name" value="TolB, C-terminal domain"/>
    <property type="match status" value="1"/>
</dbReference>
<feature type="chain" id="PRO_5029021338" evidence="2">
    <location>
        <begin position="19"/>
        <end position="912"/>
    </location>
</feature>
<keyword evidence="2" id="KW-0732">Signal</keyword>
<dbReference type="KEGG" id="sfol:H3H32_24795"/>
<dbReference type="InterPro" id="IPR007312">
    <property type="entry name" value="Phosphoesterase"/>
</dbReference>
<dbReference type="Pfam" id="PF04185">
    <property type="entry name" value="Phosphoesterase"/>
    <property type="match status" value="1"/>
</dbReference>
<accession>A0A7G5GQM6</accession>
<dbReference type="InterPro" id="IPR011964">
    <property type="entry name" value="YVTN_b-propeller_repeat"/>
</dbReference>
<gene>
    <name evidence="3" type="ORF">H3H32_24795</name>
</gene>
<dbReference type="InterPro" id="IPR051200">
    <property type="entry name" value="Host-pathogen_enzymatic-act"/>
</dbReference>
<evidence type="ECO:0000313" key="3">
    <source>
        <dbReference type="EMBL" id="QMW01168.1"/>
    </source>
</evidence>
<evidence type="ECO:0000256" key="1">
    <source>
        <dbReference type="ARBA" id="ARBA00022801"/>
    </source>
</evidence>
<dbReference type="SUPFAM" id="SSF53649">
    <property type="entry name" value="Alkaline phosphatase-like"/>
    <property type="match status" value="1"/>
</dbReference>
<dbReference type="PANTHER" id="PTHR47197:SF3">
    <property type="entry name" value="DIHYDRO-HEME D1 DEHYDROGENASE"/>
    <property type="match status" value="1"/>
</dbReference>
<dbReference type="PANTHER" id="PTHR47197">
    <property type="entry name" value="PROTEIN NIRF"/>
    <property type="match status" value="1"/>
</dbReference>
<keyword evidence="4" id="KW-1185">Reference proteome</keyword>
<evidence type="ECO:0000313" key="4">
    <source>
        <dbReference type="Proteomes" id="UP000515369"/>
    </source>
</evidence>
<dbReference type="SUPFAM" id="SSF51004">
    <property type="entry name" value="C-terminal (heme d1) domain of cytochrome cd1-nitrite reductase"/>
    <property type="match status" value="1"/>
</dbReference>
<dbReference type="Gene3D" id="3.40.720.10">
    <property type="entry name" value="Alkaline Phosphatase, subunit A"/>
    <property type="match status" value="1"/>
</dbReference>
<reference evidence="3 4" key="1">
    <citation type="submission" date="2020-07" db="EMBL/GenBank/DDBJ databases">
        <title>Spirosoma foliorum sp. nov., isolated from the leaves on the Nejang mountain Korea, Republic of.</title>
        <authorList>
            <person name="Ho H."/>
            <person name="Lee Y.-J."/>
            <person name="Nurcahyanto D.-A."/>
            <person name="Kim S.-G."/>
        </authorList>
    </citation>
    <scope>NUCLEOTIDE SEQUENCE [LARGE SCALE GENOMIC DNA]</scope>
    <source>
        <strain evidence="3 4">PL0136</strain>
    </source>
</reference>
<dbReference type="RefSeq" id="WP_182458386.1">
    <property type="nucleotide sequence ID" value="NZ_CP059732.1"/>
</dbReference>